<dbReference type="Gene3D" id="3.90.550.10">
    <property type="entry name" value="Spore Coat Polysaccharide Biosynthesis Protein SpsA, Chain A"/>
    <property type="match status" value="1"/>
</dbReference>
<dbReference type="STRING" id="1798704.A3J93_01030"/>
<proteinExistence type="predicted"/>
<organism evidence="2 3">
    <name type="scientific">Candidatus Magasanikbacteria bacterium RIFOXYC2_FULL_42_28</name>
    <dbReference type="NCBI Taxonomy" id="1798704"/>
    <lineage>
        <taxon>Bacteria</taxon>
        <taxon>Candidatus Magasanikiibacteriota</taxon>
    </lineage>
</organism>
<dbReference type="GO" id="GO:0016758">
    <property type="term" value="F:hexosyltransferase activity"/>
    <property type="evidence" value="ECO:0007669"/>
    <property type="project" value="UniProtKB-ARBA"/>
</dbReference>
<dbReference type="InterPro" id="IPR029044">
    <property type="entry name" value="Nucleotide-diphossugar_trans"/>
</dbReference>
<dbReference type="CDD" id="cd06433">
    <property type="entry name" value="GT_2_WfgS_like"/>
    <property type="match status" value="1"/>
</dbReference>
<dbReference type="Pfam" id="PF00535">
    <property type="entry name" value="Glycos_transf_2"/>
    <property type="match status" value="1"/>
</dbReference>
<dbReference type="AlphaFoldDB" id="A0A1F6NXK5"/>
<accession>A0A1F6NXK5</accession>
<dbReference type="PANTHER" id="PTHR22916">
    <property type="entry name" value="GLYCOSYLTRANSFERASE"/>
    <property type="match status" value="1"/>
</dbReference>
<name>A0A1F6NXK5_9BACT</name>
<evidence type="ECO:0000259" key="1">
    <source>
        <dbReference type="Pfam" id="PF00535"/>
    </source>
</evidence>
<dbReference type="InterPro" id="IPR001173">
    <property type="entry name" value="Glyco_trans_2-like"/>
</dbReference>
<dbReference type="Proteomes" id="UP000177907">
    <property type="component" value="Unassembled WGS sequence"/>
</dbReference>
<feature type="domain" description="Glycosyltransferase 2-like" evidence="1">
    <location>
        <begin position="4"/>
        <end position="129"/>
    </location>
</feature>
<evidence type="ECO:0000313" key="2">
    <source>
        <dbReference type="EMBL" id="OGH88662.1"/>
    </source>
</evidence>
<dbReference type="SUPFAM" id="SSF53448">
    <property type="entry name" value="Nucleotide-diphospho-sugar transferases"/>
    <property type="match status" value="1"/>
</dbReference>
<comment type="caution">
    <text evidence="2">The sequence shown here is derived from an EMBL/GenBank/DDBJ whole genome shotgun (WGS) entry which is preliminary data.</text>
</comment>
<dbReference type="PANTHER" id="PTHR22916:SF3">
    <property type="entry name" value="UDP-GLCNAC:BETAGAL BETA-1,3-N-ACETYLGLUCOSAMINYLTRANSFERASE-LIKE PROTEIN 1"/>
    <property type="match status" value="1"/>
</dbReference>
<evidence type="ECO:0000313" key="3">
    <source>
        <dbReference type="Proteomes" id="UP000177907"/>
    </source>
</evidence>
<reference evidence="2 3" key="1">
    <citation type="journal article" date="2016" name="Nat. Commun.">
        <title>Thousands of microbial genomes shed light on interconnected biogeochemical processes in an aquifer system.</title>
        <authorList>
            <person name="Anantharaman K."/>
            <person name="Brown C.T."/>
            <person name="Hug L.A."/>
            <person name="Sharon I."/>
            <person name="Castelle C.J."/>
            <person name="Probst A.J."/>
            <person name="Thomas B.C."/>
            <person name="Singh A."/>
            <person name="Wilkins M.J."/>
            <person name="Karaoz U."/>
            <person name="Brodie E.L."/>
            <person name="Williams K.H."/>
            <person name="Hubbard S.S."/>
            <person name="Banfield J.F."/>
        </authorList>
    </citation>
    <scope>NUCLEOTIDE SEQUENCE [LARGE SCALE GENOMIC DNA]</scope>
</reference>
<protein>
    <recommendedName>
        <fullName evidence="1">Glycosyltransferase 2-like domain-containing protein</fullName>
    </recommendedName>
</protein>
<dbReference type="EMBL" id="MFQZ01000001">
    <property type="protein sequence ID" value="OGH88662.1"/>
    <property type="molecule type" value="Genomic_DNA"/>
</dbReference>
<gene>
    <name evidence="2" type="ORF">A3J93_01030</name>
</gene>
<sequence length="258" mass="29817">MRFSIITCTYNSAAFLKKNINSVLGQSFGDFEHIFIDAYSSDGTIKLINEYKKLFPNRVKFFQIPPKGISNAMNKGTSQASGDYLIHLHADDNFFSADVLSDVDDFLLGNNYDWIYGKINVVDDKGLEVGVFPAKKIFQNKNGWFSAWLLRFYNYIPHQAVFIKKAVFKNYGFFDESLSSGMDPDLWLRISKHTKWTFFNRVISNFQVHAEAKSSGVKFKKETENNWQVVQRRYLNGFELILASVINFLVAVKNKNYR</sequence>